<dbReference type="GO" id="GO:0006355">
    <property type="term" value="P:regulation of DNA-templated transcription"/>
    <property type="evidence" value="ECO:0007669"/>
    <property type="project" value="TreeGrafter"/>
</dbReference>
<evidence type="ECO:0000259" key="6">
    <source>
        <dbReference type="PROSITE" id="PS50280"/>
    </source>
</evidence>
<feature type="compositionally biased region" description="Polar residues" evidence="5">
    <location>
        <begin position="190"/>
        <end position="201"/>
    </location>
</feature>
<dbReference type="PROSITE" id="PS50280">
    <property type="entry name" value="SET"/>
    <property type="match status" value="1"/>
</dbReference>
<feature type="region of interest" description="Disordered" evidence="5">
    <location>
        <begin position="487"/>
        <end position="852"/>
    </location>
</feature>
<keyword evidence="3" id="KW-0862">Zinc</keyword>
<feature type="compositionally biased region" description="Polar residues" evidence="5">
    <location>
        <begin position="834"/>
        <end position="852"/>
    </location>
</feature>
<evidence type="ECO:0000256" key="1">
    <source>
        <dbReference type="ARBA" id="ARBA00022723"/>
    </source>
</evidence>
<evidence type="ECO:0000313" key="7">
    <source>
        <dbReference type="EMBL" id="CAD0108496.1"/>
    </source>
</evidence>
<name>A0A9N8KB83_9PEZI</name>
<comment type="caution">
    <text evidence="7">The sequence shown here is derived from an EMBL/GenBank/DDBJ whole genome shotgun (WGS) entry which is preliminary data.</text>
</comment>
<reference evidence="7" key="1">
    <citation type="submission" date="2020-06" db="EMBL/GenBank/DDBJ databases">
        <authorList>
            <person name="Onetto C."/>
        </authorList>
    </citation>
    <scope>NUCLEOTIDE SEQUENCE</scope>
</reference>
<organism evidence="7 8">
    <name type="scientific">Aureobasidium uvarum</name>
    <dbReference type="NCBI Taxonomy" id="2773716"/>
    <lineage>
        <taxon>Eukaryota</taxon>
        <taxon>Fungi</taxon>
        <taxon>Dikarya</taxon>
        <taxon>Ascomycota</taxon>
        <taxon>Pezizomycotina</taxon>
        <taxon>Dothideomycetes</taxon>
        <taxon>Dothideomycetidae</taxon>
        <taxon>Dothideales</taxon>
        <taxon>Saccotheciaceae</taxon>
        <taxon>Aureobasidium</taxon>
    </lineage>
</organism>
<dbReference type="Pfam" id="PF00628">
    <property type="entry name" value="PHD"/>
    <property type="match status" value="1"/>
</dbReference>
<dbReference type="SMART" id="SM00249">
    <property type="entry name" value="PHD"/>
    <property type="match status" value="1"/>
</dbReference>
<dbReference type="PANTHER" id="PTHR46462">
    <property type="entry name" value="UPSET, ISOFORM A"/>
    <property type="match status" value="1"/>
</dbReference>
<feature type="compositionally biased region" description="Basic and acidic residues" evidence="5">
    <location>
        <begin position="696"/>
        <end position="705"/>
    </location>
</feature>
<proteinExistence type="predicted"/>
<accession>A0A9N8KB83</accession>
<evidence type="ECO:0000256" key="2">
    <source>
        <dbReference type="ARBA" id="ARBA00022771"/>
    </source>
</evidence>
<dbReference type="PANTHER" id="PTHR46462:SF3">
    <property type="entry name" value="UPSET, ISOFORM A"/>
    <property type="match status" value="1"/>
</dbReference>
<dbReference type="GO" id="GO:0034967">
    <property type="term" value="C:Set3 complex"/>
    <property type="evidence" value="ECO:0007669"/>
    <property type="project" value="TreeGrafter"/>
</dbReference>
<dbReference type="EMBL" id="CAINUL010000003">
    <property type="protein sequence ID" value="CAD0108496.1"/>
    <property type="molecule type" value="Genomic_DNA"/>
</dbReference>
<feature type="compositionally biased region" description="Basic and acidic residues" evidence="5">
    <location>
        <begin position="551"/>
        <end position="575"/>
    </location>
</feature>
<sequence>MTDVPPPLNALVAAARQQQYSHPLSSHFAVPPQASRRQPQPPLDDGVEEDDGEIICICGMRHDDGFSVQCETCNNWQHMICYYPTEADRPGEHQKHYCFDCQPRWLDADQAKERQKKQIQRQALDSRRPGPKHRKKQKESPAAVNGSLLQGRDRKSASPRDHPPPAKRPKTGHRPSAAANHAPTSRKRNGTITTARSSSPDPSRAIIPWYSEEFYRLYSQVSSHVETETNLMNNIAVTNSLSEWLKNPVVVEKDTNGLSQNDIFLRWDGPFEDMPGRPEVALHWEADPNFTDQAEPPKWPCLTVEQDISKRTFIGELRGHIGYKEEYMNDPDSRWSSLRHAEPFVFFHPQLPIYIDARQEGTMFRYVRRSCRPNTEIQTIITDGTNYHFCFMATKDLQSGEEITVAWQTDDTIKAMYAERGVVHGDVPADIKYAIAMWVSNVLANCGPCACNGEGCLMARFDRRGQPQPVEPIETAAAPIKVLKSRRKKPINNLSPVDLNRNSHSRSGSEARKVEVEDDMTDVRSVSGSFRASASRDITPGTHYSAVIPEMSEREKKKLMREEEMFRRQEEESGRQKKKRHSGTTPLLPQSSTLSSSKQQSSEPSSSRRGTISKRPSKPGKSDKQSSEPSRPVYVDSSIQCDMDNDDPPEPQMPTPPKKKQYLSVTQRLLRRCASNNLKRKAEGETPDDSPTNGVHPEEIMDIDHVQQSPKSVGAVSDATPLSPVSIKHADVNMTEATQARPASLSPAFGPVDADMQDMDEHGRATPPPNDQDPSMFHSSASPSTVKPGVSSHPPMDPPPPPWPQKEAPSIGEVHPASPEFKPTHPEMHLTMPPSLNSATSPPLLTQSPATMTPGLSNIPLFSPSVSAAVNPSPARKKLSLSDYTKRNKVHQPRDISPAASLTDSVSAKDKESILNGVAVTDSPASEQAIDATAPPLGSQESVVPPA</sequence>
<dbReference type="Gene3D" id="3.30.40.10">
    <property type="entry name" value="Zinc/RING finger domain, C3HC4 (zinc finger)"/>
    <property type="match status" value="1"/>
</dbReference>
<dbReference type="Gene3D" id="2.170.270.10">
    <property type="entry name" value="SET domain"/>
    <property type="match status" value="1"/>
</dbReference>
<feature type="region of interest" description="Disordered" evidence="5">
    <location>
        <begin position="110"/>
        <end position="203"/>
    </location>
</feature>
<evidence type="ECO:0000256" key="4">
    <source>
        <dbReference type="ARBA" id="ARBA00022853"/>
    </source>
</evidence>
<dbReference type="InterPro" id="IPR001965">
    <property type="entry name" value="Znf_PHD"/>
</dbReference>
<feature type="region of interest" description="Disordered" evidence="5">
    <location>
        <begin position="22"/>
        <end position="48"/>
    </location>
</feature>
<keyword evidence="8" id="KW-1185">Reference proteome</keyword>
<keyword evidence="1" id="KW-0479">Metal-binding</keyword>
<protein>
    <recommendedName>
        <fullName evidence="6">SET domain-containing protein</fullName>
    </recommendedName>
</protein>
<dbReference type="AlphaFoldDB" id="A0A9N8KB83"/>
<dbReference type="InterPro" id="IPR019787">
    <property type="entry name" value="Znf_PHD-finger"/>
</dbReference>
<dbReference type="InterPro" id="IPR011011">
    <property type="entry name" value="Znf_FYVE_PHD"/>
</dbReference>
<dbReference type="InterPro" id="IPR046341">
    <property type="entry name" value="SET_dom_sf"/>
</dbReference>
<evidence type="ECO:0000256" key="3">
    <source>
        <dbReference type="ARBA" id="ARBA00022833"/>
    </source>
</evidence>
<evidence type="ECO:0000313" key="8">
    <source>
        <dbReference type="Proteomes" id="UP000745764"/>
    </source>
</evidence>
<dbReference type="SUPFAM" id="SSF82199">
    <property type="entry name" value="SET domain"/>
    <property type="match status" value="1"/>
</dbReference>
<feature type="compositionally biased region" description="Basic and acidic residues" evidence="5">
    <location>
        <begin position="151"/>
        <end position="164"/>
    </location>
</feature>
<dbReference type="Proteomes" id="UP000745764">
    <property type="component" value="Unassembled WGS sequence"/>
</dbReference>
<dbReference type="GO" id="GO:0070210">
    <property type="term" value="C:Rpd3L-Expanded complex"/>
    <property type="evidence" value="ECO:0007669"/>
    <property type="project" value="TreeGrafter"/>
</dbReference>
<dbReference type="Pfam" id="PF00856">
    <property type="entry name" value="SET"/>
    <property type="match status" value="1"/>
</dbReference>
<keyword evidence="4" id="KW-0156">Chromatin regulator</keyword>
<feature type="domain" description="SET" evidence="6">
    <location>
        <begin position="278"/>
        <end position="408"/>
    </location>
</feature>
<dbReference type="GO" id="GO:0006325">
    <property type="term" value="P:chromatin organization"/>
    <property type="evidence" value="ECO:0007669"/>
    <property type="project" value="UniProtKB-KW"/>
</dbReference>
<dbReference type="InterPro" id="IPR013083">
    <property type="entry name" value="Znf_RING/FYVE/PHD"/>
</dbReference>
<gene>
    <name evidence="7" type="ORF">AWRI4620_LOCUS2751</name>
</gene>
<dbReference type="SUPFAM" id="SSF57903">
    <property type="entry name" value="FYVE/PHD zinc finger"/>
    <property type="match status" value="1"/>
</dbReference>
<dbReference type="InterPro" id="IPR001214">
    <property type="entry name" value="SET_dom"/>
</dbReference>
<dbReference type="SMART" id="SM00317">
    <property type="entry name" value="SET"/>
    <property type="match status" value="1"/>
</dbReference>
<keyword evidence="2" id="KW-0863">Zinc-finger</keyword>
<feature type="compositionally biased region" description="Polar residues" evidence="5">
    <location>
        <begin position="492"/>
        <end position="506"/>
    </location>
</feature>
<feature type="region of interest" description="Disordered" evidence="5">
    <location>
        <begin position="871"/>
        <end position="947"/>
    </location>
</feature>
<feature type="compositionally biased region" description="Low complexity" evidence="5">
    <location>
        <begin position="583"/>
        <end position="607"/>
    </location>
</feature>
<feature type="compositionally biased region" description="Pro residues" evidence="5">
    <location>
        <begin position="795"/>
        <end position="804"/>
    </location>
</feature>
<dbReference type="GO" id="GO:0008270">
    <property type="term" value="F:zinc ion binding"/>
    <property type="evidence" value="ECO:0007669"/>
    <property type="project" value="UniProtKB-KW"/>
</dbReference>
<dbReference type="OrthoDB" id="1928087at2759"/>
<evidence type="ECO:0000256" key="5">
    <source>
        <dbReference type="SAM" id="MobiDB-lite"/>
    </source>
</evidence>